<evidence type="ECO:0000313" key="3">
    <source>
        <dbReference type="EMBL" id="CAA2956087.1"/>
    </source>
</evidence>
<evidence type="ECO:0000256" key="1">
    <source>
        <dbReference type="SAM" id="MobiDB-lite"/>
    </source>
</evidence>
<dbReference type="Pfam" id="PF05627">
    <property type="entry name" value="AvrRpt-cleavage"/>
    <property type="match status" value="1"/>
</dbReference>
<comment type="caution">
    <text evidence="3">The sequence shown here is derived from an EMBL/GenBank/DDBJ whole genome shotgun (WGS) entry which is preliminary data.</text>
</comment>
<proteinExistence type="predicted"/>
<dbReference type="AlphaFoldDB" id="A0A8S0PWZ6"/>
<evidence type="ECO:0000259" key="2">
    <source>
        <dbReference type="Pfam" id="PF05627"/>
    </source>
</evidence>
<dbReference type="EMBL" id="CACTIH010000173">
    <property type="protein sequence ID" value="CAA2956087.1"/>
    <property type="molecule type" value="Genomic_DNA"/>
</dbReference>
<dbReference type="PANTHER" id="PTHR33159">
    <property type="entry name" value="RPM1-INTERACTING PROTEIN 4 (RIN4) FAMILY PROTEIN"/>
    <property type="match status" value="1"/>
</dbReference>
<dbReference type="Gramene" id="OE9A035371T2">
    <property type="protein sequence ID" value="OE9A035371C2"/>
    <property type="gene ID" value="OE9A035371"/>
</dbReference>
<evidence type="ECO:0000313" key="4">
    <source>
        <dbReference type="Proteomes" id="UP000594638"/>
    </source>
</evidence>
<reference evidence="3 4" key="1">
    <citation type="submission" date="2019-12" db="EMBL/GenBank/DDBJ databases">
        <authorList>
            <person name="Alioto T."/>
            <person name="Alioto T."/>
            <person name="Gomez Garrido J."/>
        </authorList>
    </citation>
    <scope>NUCLEOTIDE SEQUENCE [LARGE SCALE GENOMIC DNA]</scope>
</reference>
<dbReference type="GO" id="GO:0005886">
    <property type="term" value="C:plasma membrane"/>
    <property type="evidence" value="ECO:0007669"/>
    <property type="project" value="TreeGrafter"/>
</dbReference>
<name>A0A8S0PWZ6_OLEEU</name>
<dbReference type="InterPro" id="IPR008700">
    <property type="entry name" value="TypeIII_avirulence_cleave"/>
</dbReference>
<gene>
    <name evidence="3" type="ORF">OLEA9_A035371</name>
</gene>
<protein>
    <recommendedName>
        <fullName evidence="2">RIN4 pathogenic type III effector avirulence factor Avr cleavage site domain-containing protein</fullName>
    </recommendedName>
</protein>
<accession>A0A8S0PWZ6</accession>
<dbReference type="InterPro" id="IPR040387">
    <property type="entry name" value="RIN4/NOI4"/>
</dbReference>
<organism evidence="3 4">
    <name type="scientific">Olea europaea subsp. europaea</name>
    <dbReference type="NCBI Taxonomy" id="158383"/>
    <lineage>
        <taxon>Eukaryota</taxon>
        <taxon>Viridiplantae</taxon>
        <taxon>Streptophyta</taxon>
        <taxon>Embryophyta</taxon>
        <taxon>Tracheophyta</taxon>
        <taxon>Spermatophyta</taxon>
        <taxon>Magnoliopsida</taxon>
        <taxon>eudicotyledons</taxon>
        <taxon>Gunneridae</taxon>
        <taxon>Pentapetalae</taxon>
        <taxon>asterids</taxon>
        <taxon>lamiids</taxon>
        <taxon>Lamiales</taxon>
        <taxon>Oleaceae</taxon>
        <taxon>Oleeae</taxon>
        <taxon>Olea</taxon>
    </lineage>
</organism>
<dbReference type="PANTHER" id="PTHR33159:SF35">
    <property type="entry name" value="RPM1-INTERACTING PROTEIN 4 (RIN4) FAMILY PROTEIN"/>
    <property type="match status" value="1"/>
</dbReference>
<feature type="domain" description="RIN4 pathogenic type III effector avirulence factor Avr cleavage site" evidence="2">
    <location>
        <begin position="57"/>
        <end position="90"/>
    </location>
</feature>
<keyword evidence="4" id="KW-1185">Reference proteome</keyword>
<sequence length="130" mass="14611">MIHMAYLGRWPTLDLAVLSLSLSQFQKESKTKKRKLFGDLSLSLQSPNSLMEFPQDKGRPLPKFGEWDVNDPASAEGFTVIFNKARNEKRTGGKSDSPPKDDSTYKHGETLGKPHSKKWFCCMQSTSAES</sequence>
<feature type="compositionally biased region" description="Basic and acidic residues" evidence="1">
    <location>
        <begin position="85"/>
        <end position="112"/>
    </location>
</feature>
<feature type="region of interest" description="Disordered" evidence="1">
    <location>
        <begin position="82"/>
        <end position="115"/>
    </location>
</feature>
<dbReference type="OrthoDB" id="1903947at2759"/>
<dbReference type="Proteomes" id="UP000594638">
    <property type="component" value="Unassembled WGS sequence"/>
</dbReference>